<dbReference type="Proteomes" id="UP000248925">
    <property type="component" value="Unassembled WGS sequence"/>
</dbReference>
<evidence type="ECO:0000313" key="2">
    <source>
        <dbReference type="Proteomes" id="UP000248925"/>
    </source>
</evidence>
<keyword evidence="2" id="KW-1185">Reference proteome</keyword>
<comment type="caution">
    <text evidence="1">The sequence shown here is derived from an EMBL/GenBank/DDBJ whole genome shotgun (WGS) entry which is preliminary data.</text>
</comment>
<sequence length="134" mass="14040">MDGGMVASFNRYSVICGILAIALAGCSTPAERAAWAAKRAAPTAVVMKSKDGTPVDGTGAAISKDGFPDFNTPLTAANVQINDTQATDIRSQLTALGAQRQTGAISQAEYDRKVIEMRKLAANHGQDTLSEIQK</sequence>
<name>A0A2W4CD45_9HYPH</name>
<dbReference type="RefSeq" id="WP_111162135.1">
    <property type="nucleotide sequence ID" value="NZ_PCDP01000040.1"/>
</dbReference>
<reference evidence="1 2" key="1">
    <citation type="journal article" date="2018" name="Sci. Rep.">
        <title>Rhizobium tumorigenes sp. nov., a novel plant tumorigenic bacterium isolated from cane gall tumors on thornless blackberry.</title>
        <authorList>
            <person name="Kuzmanovi N."/>
            <person name="Smalla K."/>
            <person name="Gronow S."/>
            <person name="PuBawska J."/>
        </authorList>
    </citation>
    <scope>NUCLEOTIDE SEQUENCE [LARGE SCALE GENOMIC DNA]</scope>
    <source>
        <strain evidence="1 2">CCBAU 85046</strain>
    </source>
</reference>
<dbReference type="EMBL" id="PCDP01000040">
    <property type="protein sequence ID" value="PZM11197.1"/>
    <property type="molecule type" value="Genomic_DNA"/>
</dbReference>
<dbReference type="AlphaFoldDB" id="A0A2W4CD45"/>
<gene>
    <name evidence="1" type="ORF">CPY51_20710</name>
</gene>
<accession>A0A2W4CD45</accession>
<proteinExistence type="predicted"/>
<evidence type="ECO:0000313" key="1">
    <source>
        <dbReference type="EMBL" id="PZM11197.1"/>
    </source>
</evidence>
<evidence type="ECO:0008006" key="3">
    <source>
        <dbReference type="Google" id="ProtNLM"/>
    </source>
</evidence>
<dbReference type="OrthoDB" id="8420575at2"/>
<protein>
    <recommendedName>
        <fullName evidence="3">SHOCT domain-containing protein</fullName>
    </recommendedName>
</protein>
<organism evidence="1 2">
    <name type="scientific">Rhizobium tubonense</name>
    <dbReference type="NCBI Taxonomy" id="484088"/>
    <lineage>
        <taxon>Bacteria</taxon>
        <taxon>Pseudomonadati</taxon>
        <taxon>Pseudomonadota</taxon>
        <taxon>Alphaproteobacteria</taxon>
        <taxon>Hyphomicrobiales</taxon>
        <taxon>Rhizobiaceae</taxon>
        <taxon>Rhizobium/Agrobacterium group</taxon>
        <taxon>Rhizobium</taxon>
    </lineage>
</organism>